<dbReference type="GO" id="GO:0045892">
    <property type="term" value="P:negative regulation of DNA-templated transcription"/>
    <property type="evidence" value="ECO:0007669"/>
    <property type="project" value="InterPro"/>
</dbReference>
<dbReference type="InterPro" id="IPR039422">
    <property type="entry name" value="MarR/SlyA-like"/>
</dbReference>
<evidence type="ECO:0000313" key="3">
    <source>
        <dbReference type="EMBL" id="RJG00734.1"/>
    </source>
</evidence>
<dbReference type="AlphaFoldDB" id="A0A3A3FYD0"/>
<dbReference type="GO" id="GO:0003677">
    <property type="term" value="F:DNA binding"/>
    <property type="evidence" value="ECO:0007669"/>
    <property type="project" value="InterPro"/>
</dbReference>
<gene>
    <name evidence="3" type="primary">hpaR</name>
    <name evidence="3" type="ORF">D3878_03335</name>
</gene>
<dbReference type="RefSeq" id="WP_119784190.1">
    <property type="nucleotide sequence ID" value="NZ_QYUQ01000002.1"/>
</dbReference>
<dbReference type="OrthoDB" id="8588347at2"/>
<dbReference type="InterPro" id="IPR012712">
    <property type="entry name" value="HpaR/FarR"/>
</dbReference>
<dbReference type="NCBIfam" id="TIGR02337">
    <property type="entry name" value="HpaR"/>
    <property type="match status" value="1"/>
</dbReference>
<dbReference type="PANTHER" id="PTHR33164">
    <property type="entry name" value="TRANSCRIPTIONAL REGULATOR, MARR FAMILY"/>
    <property type="match status" value="1"/>
</dbReference>
<dbReference type="PROSITE" id="PS50995">
    <property type="entry name" value="HTH_MARR_2"/>
    <property type="match status" value="1"/>
</dbReference>
<name>A0A3A3FYD0_9BURK</name>
<feature type="region of interest" description="Disordered" evidence="1">
    <location>
        <begin position="143"/>
        <end position="172"/>
    </location>
</feature>
<dbReference type="Proteomes" id="UP000266327">
    <property type="component" value="Unassembled WGS sequence"/>
</dbReference>
<dbReference type="GO" id="GO:0006950">
    <property type="term" value="P:response to stress"/>
    <property type="evidence" value="ECO:0007669"/>
    <property type="project" value="TreeGrafter"/>
</dbReference>
<sequence length="172" mass="19813">MQPRITYRNLPQLLLKAREQLMSNFRPTLNRFGVTEQQWRILRALDEYEQLEPREICEMCQILSPSMAGVLARMEDLGLISRNRMPEDQRRVMVRLAAKGDQLITEIAPLIDARYREMEQAFGKEVFDDVFKALENFIEADQRRAPAAKQAPVLDGGTAPMPRKDRKAPGKA</sequence>
<dbReference type="Pfam" id="PF01047">
    <property type="entry name" value="MarR"/>
    <property type="match status" value="1"/>
</dbReference>
<protein>
    <submittedName>
        <fullName evidence="3">Homoprotocatechuate degradation operon regulator HpaR</fullName>
    </submittedName>
</protein>
<evidence type="ECO:0000313" key="4">
    <source>
        <dbReference type="Proteomes" id="UP000266327"/>
    </source>
</evidence>
<proteinExistence type="predicted"/>
<dbReference type="PANTHER" id="PTHR33164:SF13">
    <property type="entry name" value="4-HYDROXYPHENYLACETATE CATABOLISM PROTEIN"/>
    <property type="match status" value="1"/>
</dbReference>
<dbReference type="GO" id="GO:0003700">
    <property type="term" value="F:DNA-binding transcription factor activity"/>
    <property type="evidence" value="ECO:0007669"/>
    <property type="project" value="InterPro"/>
</dbReference>
<dbReference type="InterPro" id="IPR036388">
    <property type="entry name" value="WH-like_DNA-bd_sf"/>
</dbReference>
<dbReference type="SUPFAM" id="SSF46785">
    <property type="entry name" value="Winged helix' DNA-binding domain"/>
    <property type="match status" value="1"/>
</dbReference>
<feature type="domain" description="HTH marR-type" evidence="2">
    <location>
        <begin position="7"/>
        <end position="139"/>
    </location>
</feature>
<reference evidence="4" key="1">
    <citation type="submission" date="2018-09" db="EMBL/GenBank/DDBJ databases">
        <authorList>
            <person name="Zhu H."/>
        </authorList>
    </citation>
    <scope>NUCLEOTIDE SEQUENCE [LARGE SCALE GENOMIC DNA]</scope>
    <source>
        <strain evidence="4">K1S02-23</strain>
    </source>
</reference>
<accession>A0A3A3FYD0</accession>
<comment type="caution">
    <text evidence="3">The sequence shown here is derived from an EMBL/GenBank/DDBJ whole genome shotgun (WGS) entry which is preliminary data.</text>
</comment>
<evidence type="ECO:0000259" key="2">
    <source>
        <dbReference type="PROSITE" id="PS50995"/>
    </source>
</evidence>
<keyword evidence="4" id="KW-1185">Reference proteome</keyword>
<dbReference type="Gene3D" id="1.10.10.10">
    <property type="entry name" value="Winged helix-like DNA-binding domain superfamily/Winged helix DNA-binding domain"/>
    <property type="match status" value="1"/>
</dbReference>
<dbReference type="SMART" id="SM00347">
    <property type="entry name" value="HTH_MARR"/>
    <property type="match status" value="1"/>
</dbReference>
<dbReference type="EMBL" id="QYUQ01000002">
    <property type="protein sequence ID" value="RJG00734.1"/>
    <property type="molecule type" value="Genomic_DNA"/>
</dbReference>
<dbReference type="InterPro" id="IPR000835">
    <property type="entry name" value="HTH_MarR-typ"/>
</dbReference>
<dbReference type="InterPro" id="IPR036390">
    <property type="entry name" value="WH_DNA-bd_sf"/>
</dbReference>
<organism evidence="3 4">
    <name type="scientific">Noviherbaspirillum sedimenti</name>
    <dbReference type="NCBI Taxonomy" id="2320865"/>
    <lineage>
        <taxon>Bacteria</taxon>
        <taxon>Pseudomonadati</taxon>
        <taxon>Pseudomonadota</taxon>
        <taxon>Betaproteobacteria</taxon>
        <taxon>Burkholderiales</taxon>
        <taxon>Oxalobacteraceae</taxon>
        <taxon>Noviherbaspirillum</taxon>
    </lineage>
</organism>
<evidence type="ECO:0000256" key="1">
    <source>
        <dbReference type="SAM" id="MobiDB-lite"/>
    </source>
</evidence>